<dbReference type="Proteomes" id="UP000648239">
    <property type="component" value="Unassembled WGS sequence"/>
</dbReference>
<evidence type="ECO:0000259" key="1">
    <source>
        <dbReference type="Pfam" id="PF00814"/>
    </source>
</evidence>
<dbReference type="SUPFAM" id="SSF53067">
    <property type="entry name" value="Actin-like ATPase domain"/>
    <property type="match status" value="2"/>
</dbReference>
<feature type="domain" description="Gcp-like" evidence="1">
    <location>
        <begin position="37"/>
        <end position="153"/>
    </location>
</feature>
<proteinExistence type="predicted"/>
<sequence>MIRAVAIDTSTWWGGVALVEGEGGAGEVVAESALLVRDSHSRHLLPMLEHLLAEAGWGRSDVDLYASTRGPGSFTGLRVGLGTLKGLALAADKPCFGVGSLESIAVANGREDRDRVAVMDAGRSEIYVARFTSGSFPPDAVIDPCLGKPDSVAAAESDPVVWIGPGAAMHRDALLAGCPGSLVRTVRHGVAGGAGLLAVRRHHDGLPSGSGMSPLYLRTPDAVLKAR</sequence>
<dbReference type="PANTHER" id="PTHR11735">
    <property type="entry name" value="TRNA N6-ADENOSINE THREONYLCARBAMOYLTRANSFERASE"/>
    <property type="match status" value="1"/>
</dbReference>
<dbReference type="AlphaFoldDB" id="A0A8J6XXP5"/>
<evidence type="ECO:0000313" key="3">
    <source>
        <dbReference type="Proteomes" id="UP000648239"/>
    </source>
</evidence>
<dbReference type="EMBL" id="JACXWD010000006">
    <property type="protein sequence ID" value="MBD3867105.1"/>
    <property type="molecule type" value="Genomic_DNA"/>
</dbReference>
<dbReference type="InterPro" id="IPR043129">
    <property type="entry name" value="ATPase_NBD"/>
</dbReference>
<protein>
    <submittedName>
        <fullName evidence="2">tRNA (Adenosine(37)-N6)-threonylcarbamoyltransferase complex dimerization subunit type 1 TsaB</fullName>
    </submittedName>
</protein>
<dbReference type="PANTHER" id="PTHR11735:SF11">
    <property type="entry name" value="TRNA THREONYLCARBAMOYLADENOSINE BIOSYNTHESIS PROTEIN TSAB"/>
    <property type="match status" value="1"/>
</dbReference>
<dbReference type="InterPro" id="IPR000905">
    <property type="entry name" value="Gcp-like_dom"/>
</dbReference>
<name>A0A8J6XXP5_9BACT</name>
<reference evidence="2 3" key="1">
    <citation type="submission" date="2020-08" db="EMBL/GenBank/DDBJ databases">
        <title>Acidobacteriota in marine sediments use diverse sulfur dissimilation pathways.</title>
        <authorList>
            <person name="Wasmund K."/>
        </authorList>
    </citation>
    <scope>NUCLEOTIDE SEQUENCE [LARGE SCALE GENOMIC DNA]</scope>
    <source>
        <strain evidence="2">MAG AM4</strain>
    </source>
</reference>
<dbReference type="GO" id="GO:0002949">
    <property type="term" value="P:tRNA threonylcarbamoyladenosine modification"/>
    <property type="evidence" value="ECO:0007669"/>
    <property type="project" value="InterPro"/>
</dbReference>
<accession>A0A8J6XXP5</accession>
<dbReference type="NCBIfam" id="TIGR03725">
    <property type="entry name" value="T6A_YeaZ"/>
    <property type="match status" value="1"/>
</dbReference>
<dbReference type="CDD" id="cd24032">
    <property type="entry name" value="ASKHA_NBD_TsaB"/>
    <property type="match status" value="1"/>
</dbReference>
<organism evidence="2 3">
    <name type="scientific">Candidatus Polarisedimenticola svalbardensis</name>
    <dbReference type="NCBI Taxonomy" id="2886004"/>
    <lineage>
        <taxon>Bacteria</taxon>
        <taxon>Pseudomonadati</taxon>
        <taxon>Acidobacteriota</taxon>
        <taxon>Candidatus Polarisedimenticolia</taxon>
        <taxon>Candidatus Polarisedimenticolales</taxon>
        <taxon>Candidatus Polarisedimenticolaceae</taxon>
        <taxon>Candidatus Polarisedimenticola</taxon>
    </lineage>
</organism>
<evidence type="ECO:0000313" key="2">
    <source>
        <dbReference type="EMBL" id="MBD3867105.1"/>
    </source>
</evidence>
<comment type="caution">
    <text evidence="2">The sequence shown here is derived from an EMBL/GenBank/DDBJ whole genome shotgun (WGS) entry which is preliminary data.</text>
</comment>
<dbReference type="GO" id="GO:0005829">
    <property type="term" value="C:cytosol"/>
    <property type="evidence" value="ECO:0007669"/>
    <property type="project" value="TreeGrafter"/>
</dbReference>
<gene>
    <name evidence="2" type="primary">tsaB</name>
    <name evidence="2" type="ORF">IFK94_03185</name>
</gene>
<dbReference type="InterPro" id="IPR022496">
    <property type="entry name" value="T6A_TsaB"/>
</dbReference>
<dbReference type="Gene3D" id="3.30.420.40">
    <property type="match status" value="2"/>
</dbReference>
<dbReference type="Pfam" id="PF00814">
    <property type="entry name" value="TsaD"/>
    <property type="match status" value="1"/>
</dbReference>